<dbReference type="EMBL" id="CP001219">
    <property type="protein sequence ID" value="ACK79807.1"/>
    <property type="molecule type" value="Genomic_DNA"/>
</dbReference>
<reference evidence="1 2" key="1">
    <citation type="journal article" date="2008" name="BMC Genomics">
        <title>Acidithiobacillus ferrooxidans metabolism: from genome sequence to industrial applications.</title>
        <authorList>
            <person name="Valdes J."/>
            <person name="Pedroso I."/>
            <person name="Quatrini R."/>
            <person name="Dodson R.J."/>
            <person name="Tettelin H."/>
            <person name="Blake R.II."/>
            <person name="Eisen J.A."/>
            <person name="Holmes D.S."/>
        </authorList>
    </citation>
    <scope>NUCLEOTIDE SEQUENCE [LARGE SCALE GENOMIC DNA]</scope>
    <source>
        <strain evidence="2">ATCC 23270 / DSM 14882 / CIP 104768 / NCIMB 8455</strain>
    </source>
</reference>
<dbReference type="KEGG" id="afr:AFE_1303"/>
<gene>
    <name evidence="1" type="ordered locus">AFE_1303</name>
</gene>
<protein>
    <submittedName>
        <fullName evidence="1">Conserved domain protein</fullName>
    </submittedName>
</protein>
<name>B7J8Y5_ACIF2</name>
<dbReference type="AlphaFoldDB" id="B7J8Y5"/>
<proteinExistence type="predicted"/>
<evidence type="ECO:0000313" key="1">
    <source>
        <dbReference type="EMBL" id="ACK79807.1"/>
    </source>
</evidence>
<evidence type="ECO:0000313" key="2">
    <source>
        <dbReference type="Proteomes" id="UP000001362"/>
    </source>
</evidence>
<dbReference type="HOGENOM" id="CLU_2696069_0_0_6"/>
<organism evidence="1 2">
    <name type="scientific">Acidithiobacillus ferrooxidans (strain ATCC 23270 / DSM 14882 / CIP 104768 / NCIMB 8455)</name>
    <name type="common">Ferrobacillus ferrooxidans (strain ATCC 23270)</name>
    <dbReference type="NCBI Taxonomy" id="243159"/>
    <lineage>
        <taxon>Bacteria</taxon>
        <taxon>Pseudomonadati</taxon>
        <taxon>Pseudomonadota</taxon>
        <taxon>Acidithiobacillia</taxon>
        <taxon>Acidithiobacillales</taxon>
        <taxon>Acidithiobacillaceae</taxon>
        <taxon>Acidithiobacillus</taxon>
    </lineage>
</organism>
<dbReference type="Proteomes" id="UP000001362">
    <property type="component" value="Chromosome"/>
</dbReference>
<dbReference type="STRING" id="243159.AFE_1303"/>
<dbReference type="PaxDb" id="243159-AFE_1303"/>
<accession>B7J8Y5</accession>
<keyword evidence="2" id="KW-1185">Reference proteome</keyword>
<sequence>MNTNQASVNRSIIAGYMHLDAPGVPKKAFHQACRWFSFGLANDVQVRQVNDEVHVMLQQLGIAIPGGHRVSWT</sequence>